<organism evidence="2 3">
    <name type="scientific">Salicibibacter halophilus</name>
    <dbReference type="NCBI Taxonomy" id="2502791"/>
    <lineage>
        <taxon>Bacteria</taxon>
        <taxon>Bacillati</taxon>
        <taxon>Bacillota</taxon>
        <taxon>Bacilli</taxon>
        <taxon>Bacillales</taxon>
        <taxon>Bacillaceae</taxon>
        <taxon>Salicibibacter</taxon>
    </lineage>
</organism>
<name>A0A514LDW5_9BACI</name>
<reference evidence="3" key="1">
    <citation type="submission" date="2019-01" db="EMBL/GenBank/DDBJ databases">
        <title>Genomic analysis of Salicibibacter sp. NKC3-5.</title>
        <authorList>
            <person name="Oh Y.J."/>
        </authorList>
    </citation>
    <scope>NUCLEOTIDE SEQUENCE [LARGE SCALE GENOMIC DNA]</scope>
    <source>
        <strain evidence="3">NKC3-5</strain>
    </source>
</reference>
<sequence>MKKMDIDKIGNLELVKGRRNSKVPYSTSIVVKGKNRERDALVDIGTGKEGYAYIHEHHDIQDIFITHYHIDHIKGVPHFPEAAMWVNAVDEYKLNDLESLAKAMGIYALKGAGTVEQWVKNNKDTQPFQDVIAREKNLYPYETPMMIAGNNVQMLYTPGHCESYCCPYFPDDGVLVVGDYDLTSFGPWYNNADSDIDEFIASGERTLDIDADYYVTFHHKGTFSRSEYEEALRRYLAIIEKREQKIIRLLEEGTSIEDLIYREVFYLKRNLDMAPPLLDFEIMGIAKHLKRLANQNNYYEDPYRSFLDHHFAAPEYSDYYVRGVAEKE</sequence>
<dbReference type="EMBL" id="CP035485">
    <property type="protein sequence ID" value="QDI90038.1"/>
    <property type="molecule type" value="Genomic_DNA"/>
</dbReference>
<dbReference type="GO" id="GO:0016787">
    <property type="term" value="F:hydrolase activity"/>
    <property type="evidence" value="ECO:0007669"/>
    <property type="project" value="UniProtKB-KW"/>
</dbReference>
<dbReference type="SMART" id="SM00849">
    <property type="entry name" value="Lactamase_B"/>
    <property type="match status" value="1"/>
</dbReference>
<proteinExistence type="predicted"/>
<dbReference type="Gene3D" id="3.60.15.10">
    <property type="entry name" value="Ribonuclease Z/Hydroxyacylglutathione hydrolase-like"/>
    <property type="match status" value="1"/>
</dbReference>
<protein>
    <submittedName>
        <fullName evidence="2">MBL fold metallo-hydrolase</fullName>
    </submittedName>
</protein>
<dbReference type="SUPFAM" id="SSF56281">
    <property type="entry name" value="Metallo-hydrolase/oxidoreductase"/>
    <property type="match status" value="1"/>
</dbReference>
<evidence type="ECO:0000259" key="1">
    <source>
        <dbReference type="SMART" id="SM00849"/>
    </source>
</evidence>
<feature type="domain" description="Metallo-beta-lactamase" evidence="1">
    <location>
        <begin position="25"/>
        <end position="218"/>
    </location>
</feature>
<dbReference type="Pfam" id="PF00753">
    <property type="entry name" value="Lactamase_B"/>
    <property type="match status" value="1"/>
</dbReference>
<evidence type="ECO:0000313" key="2">
    <source>
        <dbReference type="EMBL" id="QDI90038.1"/>
    </source>
</evidence>
<dbReference type="InterPro" id="IPR050662">
    <property type="entry name" value="Sec-metab_biosynth-thioest"/>
</dbReference>
<dbReference type="PANTHER" id="PTHR23131">
    <property type="entry name" value="ENDORIBONUCLEASE LACTB2"/>
    <property type="match status" value="1"/>
</dbReference>
<dbReference type="AlphaFoldDB" id="A0A514LDW5"/>
<dbReference type="Proteomes" id="UP000319756">
    <property type="component" value="Chromosome"/>
</dbReference>
<keyword evidence="2" id="KW-0378">Hydrolase</keyword>
<dbReference type="CDD" id="cd06262">
    <property type="entry name" value="metallo-hydrolase-like_MBL-fold"/>
    <property type="match status" value="1"/>
</dbReference>
<gene>
    <name evidence="2" type="ORF">EPH95_01655</name>
</gene>
<evidence type="ECO:0000313" key="3">
    <source>
        <dbReference type="Proteomes" id="UP000319756"/>
    </source>
</evidence>
<keyword evidence="3" id="KW-1185">Reference proteome</keyword>
<accession>A0A514LDW5</accession>
<dbReference type="InterPro" id="IPR001279">
    <property type="entry name" value="Metallo-B-lactamas"/>
</dbReference>
<dbReference type="KEGG" id="sale:EPH95_01655"/>
<dbReference type="PANTHER" id="PTHR23131:SF0">
    <property type="entry name" value="ENDORIBONUCLEASE LACTB2"/>
    <property type="match status" value="1"/>
</dbReference>
<dbReference type="InterPro" id="IPR036866">
    <property type="entry name" value="RibonucZ/Hydroxyglut_hydro"/>
</dbReference>